<reference evidence="2 3" key="1">
    <citation type="submission" date="2019-02" db="EMBL/GenBank/DDBJ databases">
        <authorList>
            <consortium name="Pathogen Informatics"/>
        </authorList>
    </citation>
    <scope>NUCLEOTIDE SEQUENCE [LARGE SCALE GENOMIC DNA]</scope>
    <source>
        <strain evidence="2 3">3012STDY7078512</strain>
    </source>
</reference>
<dbReference type="OrthoDB" id="9798632at2"/>
<evidence type="ECO:0000313" key="2">
    <source>
        <dbReference type="EMBL" id="VFB13583.1"/>
    </source>
</evidence>
<dbReference type="InterPro" id="IPR036291">
    <property type="entry name" value="NAD(P)-bd_dom_sf"/>
</dbReference>
<dbReference type="SUPFAM" id="SSF51735">
    <property type="entry name" value="NAD(P)-binding Rossmann-fold domains"/>
    <property type="match status" value="1"/>
</dbReference>
<dbReference type="EMBL" id="CAACYH010000004">
    <property type="protein sequence ID" value="VFB13583.1"/>
    <property type="molecule type" value="Genomic_DNA"/>
</dbReference>
<name>A0A449I259_9BACE</name>
<dbReference type="InterPro" id="IPR016040">
    <property type="entry name" value="NAD(P)-bd_dom"/>
</dbReference>
<dbReference type="Pfam" id="PF13460">
    <property type="entry name" value="NAD_binding_10"/>
    <property type="match status" value="1"/>
</dbReference>
<dbReference type="RefSeq" id="WP_131751908.1">
    <property type="nucleotide sequence ID" value="NZ_CAACYH010000004.1"/>
</dbReference>
<evidence type="ECO:0000313" key="3">
    <source>
        <dbReference type="Proteomes" id="UP000396835"/>
    </source>
</evidence>
<evidence type="ECO:0000259" key="1">
    <source>
        <dbReference type="Pfam" id="PF13460"/>
    </source>
</evidence>
<dbReference type="PANTHER" id="PTHR14097">
    <property type="entry name" value="OXIDOREDUCTASE HTATIP2"/>
    <property type="match status" value="1"/>
</dbReference>
<dbReference type="PANTHER" id="PTHR14097:SF7">
    <property type="entry name" value="OXIDOREDUCTASE HTATIP2"/>
    <property type="match status" value="1"/>
</dbReference>
<proteinExistence type="predicted"/>
<sequence length="216" mass="24479">MKALVIGATGATGQDLISLLLADNAYDSVDVFVRRAPDISHDKLHVHVVDFEKPNDWAEKVRGDVAFSCMGTTLKSAGSKEAQWKVDYVYQLDFAQNALKNGVREFILVSSMSAKANSGFFYMRMKGLLEEDIRKLGFHRLIIVRPPSLVRKNTDRLSEKIGMMIIRCFNRVGLLKRMAPMKTETVARAMLELSKHTETGVSLCEESELRKYEFYH</sequence>
<dbReference type="Gene3D" id="3.40.50.720">
    <property type="entry name" value="NAD(P)-binding Rossmann-like Domain"/>
    <property type="match status" value="1"/>
</dbReference>
<accession>A0A449I259</accession>
<gene>
    <name evidence="2" type="ORF">NCTC7812_01110</name>
</gene>
<organism evidence="2 3">
    <name type="scientific">Prevotella heparinolytica</name>
    <dbReference type="NCBI Taxonomy" id="28113"/>
    <lineage>
        <taxon>Bacteria</taxon>
        <taxon>Pseudomonadati</taxon>
        <taxon>Bacteroidota</taxon>
        <taxon>Bacteroidia</taxon>
        <taxon>Bacteroidales</taxon>
        <taxon>Bacteroidaceae</taxon>
        <taxon>Bacteroides</taxon>
    </lineage>
</organism>
<dbReference type="AlphaFoldDB" id="A0A449I259"/>
<feature type="domain" description="NAD(P)-binding" evidence="1">
    <location>
        <begin position="7"/>
        <end position="154"/>
    </location>
</feature>
<dbReference type="Proteomes" id="UP000396835">
    <property type="component" value="Unassembled WGS sequence"/>
</dbReference>
<protein>
    <recommendedName>
        <fullName evidence="1">NAD(P)-binding domain-containing protein</fullName>
    </recommendedName>
</protein>